<evidence type="ECO:0000259" key="4">
    <source>
        <dbReference type="SMART" id="SM00363"/>
    </source>
</evidence>
<organism evidence="5 6">
    <name type="scientific">Kineococcus mangrovi</name>
    <dbReference type="NCBI Taxonomy" id="1660183"/>
    <lineage>
        <taxon>Bacteria</taxon>
        <taxon>Bacillati</taxon>
        <taxon>Actinomycetota</taxon>
        <taxon>Actinomycetes</taxon>
        <taxon>Kineosporiales</taxon>
        <taxon>Kineosporiaceae</taxon>
        <taxon>Kineococcus</taxon>
    </lineage>
</organism>
<protein>
    <submittedName>
        <fullName evidence="5">TlyA family RNA methyltransferase</fullName>
    </submittedName>
</protein>
<dbReference type="Pfam" id="PF01728">
    <property type="entry name" value="FtsJ"/>
    <property type="match status" value="1"/>
</dbReference>
<evidence type="ECO:0000256" key="1">
    <source>
        <dbReference type="ARBA" id="ARBA00022884"/>
    </source>
</evidence>
<comment type="similarity">
    <text evidence="2">Belongs to the TlyA family.</text>
</comment>
<dbReference type="InterPro" id="IPR029063">
    <property type="entry name" value="SAM-dependent_MTases_sf"/>
</dbReference>
<feature type="domain" description="RNA-binding S4" evidence="4">
    <location>
        <begin position="6"/>
        <end position="73"/>
    </location>
</feature>
<name>A0ABV4I2T5_9ACTN</name>
<evidence type="ECO:0000256" key="3">
    <source>
        <dbReference type="PROSITE-ProRule" id="PRU00182"/>
    </source>
</evidence>
<dbReference type="InterPro" id="IPR036986">
    <property type="entry name" value="S4_RNA-bd_sf"/>
</dbReference>
<keyword evidence="5" id="KW-0808">Transferase</keyword>
<dbReference type="GO" id="GO:0008168">
    <property type="term" value="F:methyltransferase activity"/>
    <property type="evidence" value="ECO:0007669"/>
    <property type="project" value="UniProtKB-KW"/>
</dbReference>
<evidence type="ECO:0000313" key="5">
    <source>
        <dbReference type="EMBL" id="MEZ0492825.1"/>
    </source>
</evidence>
<gene>
    <name evidence="5" type="ORF">AB2L28_11325</name>
</gene>
<keyword evidence="6" id="KW-1185">Reference proteome</keyword>
<dbReference type="EMBL" id="JBGGTQ010000005">
    <property type="protein sequence ID" value="MEZ0492825.1"/>
    <property type="molecule type" value="Genomic_DNA"/>
</dbReference>
<dbReference type="Gene3D" id="3.10.290.10">
    <property type="entry name" value="RNA-binding S4 domain"/>
    <property type="match status" value="1"/>
</dbReference>
<dbReference type="PIRSF" id="PIRSF005578">
    <property type="entry name" value="TlyA"/>
    <property type="match status" value="1"/>
</dbReference>
<dbReference type="SMART" id="SM00363">
    <property type="entry name" value="S4"/>
    <property type="match status" value="1"/>
</dbReference>
<dbReference type="InterPro" id="IPR047048">
    <property type="entry name" value="TlyA"/>
</dbReference>
<sequence length="270" mass="27573">MAVRRLRLDAELVRRGLARSREHAGELVGAGRVRVGGAKAAKPATQVDLAAAIVVEDVGEADEYVSRGAHKLVGALDAFGVDVAGRRCLDAGASTGGFTDVLLRRGAGHVVAVDVGYGQIAWSLRTDDRVTVLERTNVRTLAPQVVAPAPSLVVADLSFISLTLVLPALTGCAAPDAEHVLMVKPQFEVGREALGAGGVVRDAALRADAVRQVAAAALDGGLGVRGVTASPLPGPSGNVEYFLHLAAGAPPLQEELLTAAIAEGPQAGLA</sequence>
<reference evidence="5 6" key="1">
    <citation type="submission" date="2024-07" db="EMBL/GenBank/DDBJ databases">
        <authorList>
            <person name="Thanompreechachai J."/>
            <person name="Duangmal K."/>
        </authorList>
    </citation>
    <scope>NUCLEOTIDE SEQUENCE [LARGE SCALE GENOMIC DNA]</scope>
    <source>
        <strain evidence="5 6">TBRC 1896</strain>
    </source>
</reference>
<dbReference type="Gene3D" id="3.40.50.150">
    <property type="entry name" value="Vaccinia Virus protein VP39"/>
    <property type="match status" value="1"/>
</dbReference>
<dbReference type="NCBIfam" id="TIGR00478">
    <property type="entry name" value="tly"/>
    <property type="match status" value="1"/>
</dbReference>
<dbReference type="PANTHER" id="PTHR32319:SF0">
    <property type="entry name" value="BACTERIAL HEMOLYSIN-LIKE PROTEIN"/>
    <property type="match status" value="1"/>
</dbReference>
<dbReference type="SUPFAM" id="SSF55174">
    <property type="entry name" value="Alpha-L RNA-binding motif"/>
    <property type="match status" value="1"/>
</dbReference>
<dbReference type="CDD" id="cd00165">
    <property type="entry name" value="S4"/>
    <property type="match status" value="1"/>
</dbReference>
<dbReference type="InterPro" id="IPR002877">
    <property type="entry name" value="RNA_MeTrfase_FtsJ_dom"/>
</dbReference>
<comment type="caution">
    <text evidence="5">The sequence shown here is derived from an EMBL/GenBank/DDBJ whole genome shotgun (WGS) entry which is preliminary data.</text>
</comment>
<keyword evidence="1 3" id="KW-0694">RNA-binding</keyword>
<dbReference type="Pfam" id="PF01479">
    <property type="entry name" value="S4"/>
    <property type="match status" value="1"/>
</dbReference>
<dbReference type="RefSeq" id="WP_370718873.1">
    <property type="nucleotide sequence ID" value="NZ_JBGGTQ010000005.1"/>
</dbReference>
<dbReference type="PANTHER" id="PTHR32319">
    <property type="entry name" value="BACTERIAL HEMOLYSIN-LIKE PROTEIN"/>
    <property type="match status" value="1"/>
</dbReference>
<dbReference type="CDD" id="cd02440">
    <property type="entry name" value="AdoMet_MTases"/>
    <property type="match status" value="1"/>
</dbReference>
<dbReference type="Proteomes" id="UP001566476">
    <property type="component" value="Unassembled WGS sequence"/>
</dbReference>
<dbReference type="SUPFAM" id="SSF53335">
    <property type="entry name" value="S-adenosyl-L-methionine-dependent methyltransferases"/>
    <property type="match status" value="1"/>
</dbReference>
<evidence type="ECO:0000313" key="6">
    <source>
        <dbReference type="Proteomes" id="UP001566476"/>
    </source>
</evidence>
<accession>A0ABV4I2T5</accession>
<dbReference type="InterPro" id="IPR004538">
    <property type="entry name" value="Hemolysin_A/TlyA"/>
</dbReference>
<keyword evidence="5" id="KW-0489">Methyltransferase</keyword>
<dbReference type="InterPro" id="IPR002942">
    <property type="entry name" value="S4_RNA-bd"/>
</dbReference>
<dbReference type="GO" id="GO:0032259">
    <property type="term" value="P:methylation"/>
    <property type="evidence" value="ECO:0007669"/>
    <property type="project" value="UniProtKB-KW"/>
</dbReference>
<evidence type="ECO:0000256" key="2">
    <source>
        <dbReference type="ARBA" id="ARBA00029460"/>
    </source>
</evidence>
<proteinExistence type="inferred from homology"/>
<dbReference type="PROSITE" id="PS50889">
    <property type="entry name" value="S4"/>
    <property type="match status" value="1"/>
</dbReference>